<dbReference type="KEGG" id="pspc:Strain318_002452"/>
<evidence type="ECO:0000259" key="2">
    <source>
        <dbReference type="SMART" id="SM00635"/>
    </source>
</evidence>
<keyword evidence="1" id="KW-0732">Signal</keyword>
<dbReference type="EMBL" id="CP130613">
    <property type="protein sequence ID" value="WKW16044.1"/>
    <property type="molecule type" value="Genomic_DNA"/>
</dbReference>
<name>A0AA49K1L7_9BACT</name>
<feature type="chain" id="PRO_5041343833" evidence="1">
    <location>
        <begin position="28"/>
        <end position="952"/>
    </location>
</feature>
<evidence type="ECO:0000313" key="3">
    <source>
        <dbReference type="EMBL" id="WKW13138.1"/>
    </source>
</evidence>
<feature type="domain" description="BIG2" evidence="2">
    <location>
        <begin position="542"/>
        <end position="622"/>
    </location>
</feature>
<dbReference type="SUPFAM" id="SSF49373">
    <property type="entry name" value="Invasin/intimin cell-adhesion fragments"/>
    <property type="match status" value="5"/>
</dbReference>
<dbReference type="Pfam" id="PF02368">
    <property type="entry name" value="Big_2"/>
    <property type="match status" value="5"/>
</dbReference>
<dbReference type="Gene3D" id="2.60.40.1080">
    <property type="match status" value="5"/>
</dbReference>
<gene>
    <name evidence="3" type="ORF">Strain138_002453</name>
    <name evidence="4" type="ORF">Strain318_002452</name>
</gene>
<sequence>MTAVTAYTASLTLLRRAAGIAASAALAACVPEVIVEPPQVASVSVSLATTTIMVGATTQATASAMDTRGLSLSSELRTWTSSAPLIASVSGSGLVTGVAPGTATIRGTVMGRTGSVDVTVLAPVASVQVSGAGGVSTVQRGNTLQLTATLRDAGGAILTGRSVTWTSSNAAFASVSASGLVTGTGTGSATITATAEGASGTLQVTVSTDVATVTVTPSSPTIAPVGAVLTGGTQQLTATPRSAAGTALSGRVTTWRSLDTTIAVVDASGLVTAVRPGSVGIEATVEGVTGNASVTVSNCTSVPYVIGTSSGAQSLASTDCIGASDTRYDLYRFSVNTSTMVWWSFQPLTPAGAVLGLFRRVSSSGDRGDLVVAGAQGHTLVGSGTHLFYLSNALAGSTALPVGYTFSTTSAAASGGIGYPSGCTIVPVIVAGGVVATRTLAAGCDVATRYYHRWAIFLGAGESLTAAHTSSAFDAFLELYALGTDGSTTGALLMSDNNSNGGQDARLTYSNSTARWVELRSTSAAAGMTGSYTLSMAIGTTPVASVTVTAPSTSLLASGTLQLTATPRNAANVALTGRTVTWSSSNPAAATVSASGLVSGVGPGSTVITATSEGVSGTLALSVTTDVASVTYAPAGVIGIGVGGTHTLVATPRNASGTALTGRTVTWTSTVPQAATVDASGTVTGLASGSTTVRATVEGVSVSIPVQVVSPACSAVNLNIGTTVSSRLLASDCVVGSFAEDRYQFIGTDTRIVRYQTSTPSASARLWIQMLQSTAVGPANGFSASALDYTVIYGAGTHWWKMVDSTSIGASYTVVTSVGSLGSACGTPHILAIGGGATFSRTVGAGSCLEATSGQRYDRYWIWLNEGQTVTVDMTSTAGGGFDSFLRLRTDFGVPTTVATNDNAAAGTLNARLTFTAPAGGGSYALDAMSNGGVTGLYTLTISTTPASLMSP</sequence>
<dbReference type="AlphaFoldDB" id="A0AA49K1L7"/>
<protein>
    <submittedName>
        <fullName evidence="4">Ig-like domain-containing protein</fullName>
    </submittedName>
</protein>
<dbReference type="EMBL" id="CP130612">
    <property type="protein sequence ID" value="WKW13138.1"/>
    <property type="molecule type" value="Genomic_DNA"/>
</dbReference>
<reference evidence="4" key="1">
    <citation type="submission" date="2023-07" db="EMBL/GenBank/DDBJ databases">
        <authorList>
            <person name="Haufschild T."/>
            <person name="Kallscheuer N."/>
            <person name="Hammer J."/>
            <person name="Kohn T."/>
            <person name="Kabuu M."/>
            <person name="Jogler M."/>
            <person name="Wohfarth N."/>
            <person name="Heuer A."/>
            <person name="Rohde M."/>
            <person name="van Teeseling M.C.F."/>
            <person name="Jogler C."/>
        </authorList>
    </citation>
    <scope>NUCLEOTIDE SEQUENCE</scope>
    <source>
        <strain evidence="3">Strain 138</strain>
        <strain evidence="4">Strain 318</strain>
    </source>
</reference>
<dbReference type="InterPro" id="IPR003343">
    <property type="entry name" value="Big_2"/>
</dbReference>
<feature type="domain" description="BIG2" evidence="2">
    <location>
        <begin position="123"/>
        <end position="205"/>
    </location>
</feature>
<accession>A0AA49K1L7</accession>
<accession>A0AA49Q5F9</accession>
<dbReference type="Proteomes" id="UP001229955">
    <property type="component" value="Chromosome"/>
</dbReference>
<feature type="domain" description="BIG2" evidence="2">
    <location>
        <begin position="209"/>
        <end position="295"/>
    </location>
</feature>
<feature type="domain" description="BIG2" evidence="2">
    <location>
        <begin position="39"/>
        <end position="119"/>
    </location>
</feature>
<dbReference type="RefSeq" id="WP_367885999.1">
    <property type="nucleotide sequence ID" value="NZ_CP130612.1"/>
</dbReference>
<evidence type="ECO:0000256" key="1">
    <source>
        <dbReference type="SAM" id="SignalP"/>
    </source>
</evidence>
<keyword evidence="5" id="KW-1185">Reference proteome</keyword>
<dbReference type="SMART" id="SM00635">
    <property type="entry name" value="BID_2"/>
    <property type="match status" value="5"/>
</dbReference>
<dbReference type="Gene3D" id="2.60.120.380">
    <property type="match status" value="1"/>
</dbReference>
<organism evidence="4 5">
    <name type="scientific">Pseudogemmatithrix spongiicola</name>
    <dbReference type="NCBI Taxonomy" id="3062599"/>
    <lineage>
        <taxon>Bacteria</taxon>
        <taxon>Pseudomonadati</taxon>
        <taxon>Gemmatimonadota</taxon>
        <taxon>Gemmatimonadia</taxon>
        <taxon>Gemmatimonadales</taxon>
        <taxon>Gemmatimonadaceae</taxon>
        <taxon>Pseudogemmatithrix</taxon>
    </lineage>
</organism>
<evidence type="ECO:0000313" key="5">
    <source>
        <dbReference type="Proteomes" id="UP001229955"/>
    </source>
</evidence>
<evidence type="ECO:0000313" key="4">
    <source>
        <dbReference type="EMBL" id="WKW16044.1"/>
    </source>
</evidence>
<feature type="domain" description="BIG2" evidence="2">
    <location>
        <begin position="626"/>
        <end position="707"/>
    </location>
</feature>
<feature type="signal peptide" evidence="1">
    <location>
        <begin position="1"/>
        <end position="27"/>
    </location>
</feature>
<dbReference type="InterPro" id="IPR008964">
    <property type="entry name" value="Invasin/intimin_cell_adhesion"/>
</dbReference>
<proteinExistence type="predicted"/>